<organism evidence="8">
    <name type="scientific">Neobacillus citreus</name>
    <dbReference type="NCBI Taxonomy" id="2833578"/>
    <lineage>
        <taxon>Bacteria</taxon>
        <taxon>Bacillati</taxon>
        <taxon>Bacillota</taxon>
        <taxon>Bacilli</taxon>
        <taxon>Bacillales</taxon>
        <taxon>Bacillaceae</taxon>
        <taxon>Neobacillus</taxon>
    </lineage>
</organism>
<feature type="transmembrane region" description="Helical" evidence="7">
    <location>
        <begin position="142"/>
        <end position="165"/>
    </location>
</feature>
<dbReference type="CDD" id="cd13127">
    <property type="entry name" value="MATE_tuaB_like"/>
    <property type="match status" value="1"/>
</dbReference>
<feature type="transmembrane region" description="Helical" evidence="7">
    <location>
        <begin position="107"/>
        <end position="130"/>
    </location>
</feature>
<evidence type="ECO:0000256" key="4">
    <source>
        <dbReference type="ARBA" id="ARBA00022692"/>
    </source>
</evidence>
<feature type="transmembrane region" description="Helical" evidence="7">
    <location>
        <begin position="69"/>
        <end position="86"/>
    </location>
</feature>
<feature type="transmembrane region" description="Helical" evidence="7">
    <location>
        <begin position="442"/>
        <end position="464"/>
    </location>
</feature>
<feature type="transmembrane region" description="Helical" evidence="7">
    <location>
        <begin position="346"/>
        <end position="366"/>
    </location>
</feature>
<comment type="similarity">
    <text evidence="2">Belongs to the polysaccharide synthase family.</text>
</comment>
<evidence type="ECO:0000256" key="2">
    <source>
        <dbReference type="ARBA" id="ARBA00007430"/>
    </source>
</evidence>
<sequence>MSDKIFSGSRRGLLSVWGFNIDEGKEMQSNLKNKVILSLIWKLLERGGTQGIQFILQIILARLLLPKDFGLIVLVTIFITVANVFVQSGLNTALIQKKNTNDLDYSSVFYFNIIVACILYFIIYLCAPLIANYFSEPELVTILRALSITLIIGAFQSIQNAIIAIRMLFKLLLQSSLFSIVISGTLGIAMAYLGFGVWSLVIQQITNTFLVTLILFLTLKWRPKLIFSLERLRELFKNGWKILGASLAEAIYTNLRSLIISKMFTADILGFYNRGKQFPAIVVTNINGSILDVMLPTFSSQQDNIQKVKEILRRSIASSSFIVFPMMIGMAVIAEPLTYLLLTEKWLPAVPFLQIYCLIFALWPYQTAHMQAVIAIGRGDIYLAREVITKIIGLVILGITLFYGVNGIVIGEFLSSILATILFSSPNIKLLNYSYKEQFKDIIPSLAISLLMGLVAFSIKWMGLSMLHTLIIQLAVGIVVYFGLAMIFKIEVYRYLINTVKQMINKGKITSTENIIFKKNI</sequence>
<dbReference type="PANTHER" id="PTHR30250">
    <property type="entry name" value="PST FAMILY PREDICTED COLANIC ACID TRANSPORTER"/>
    <property type="match status" value="1"/>
</dbReference>
<accession>A0A942T3T1</accession>
<feature type="transmembrane region" description="Helical" evidence="7">
    <location>
        <begin position="316"/>
        <end position="334"/>
    </location>
</feature>
<gene>
    <name evidence="8" type="ORF">KHB02_24415</name>
</gene>
<evidence type="ECO:0000256" key="7">
    <source>
        <dbReference type="SAM" id="Phobius"/>
    </source>
</evidence>
<name>A0A942T3T1_9BACI</name>
<dbReference type="Pfam" id="PF13440">
    <property type="entry name" value="Polysacc_synt_3"/>
    <property type="match status" value="1"/>
</dbReference>
<evidence type="ECO:0000256" key="5">
    <source>
        <dbReference type="ARBA" id="ARBA00022989"/>
    </source>
</evidence>
<protein>
    <submittedName>
        <fullName evidence="8">Lipopolysaccharide biosynthesis protein</fullName>
    </submittedName>
</protein>
<evidence type="ECO:0000256" key="3">
    <source>
        <dbReference type="ARBA" id="ARBA00022475"/>
    </source>
</evidence>
<feature type="transmembrane region" description="Helical" evidence="7">
    <location>
        <begin position="201"/>
        <end position="219"/>
    </location>
</feature>
<feature type="transmembrane region" description="Helical" evidence="7">
    <location>
        <begin position="387"/>
        <end position="404"/>
    </location>
</feature>
<proteinExistence type="inferred from homology"/>
<keyword evidence="3" id="KW-1003">Cell membrane</keyword>
<evidence type="ECO:0000256" key="1">
    <source>
        <dbReference type="ARBA" id="ARBA00004651"/>
    </source>
</evidence>
<keyword evidence="5 7" id="KW-1133">Transmembrane helix</keyword>
<dbReference type="AlphaFoldDB" id="A0A942T3T1"/>
<feature type="transmembrane region" description="Helical" evidence="7">
    <location>
        <begin position="177"/>
        <end position="195"/>
    </location>
</feature>
<dbReference type="EMBL" id="JAGYPE010000004">
    <property type="protein sequence ID" value="MBS4184546.1"/>
    <property type="molecule type" value="Genomic_DNA"/>
</dbReference>
<keyword evidence="6 7" id="KW-0472">Membrane</keyword>
<feature type="transmembrane region" description="Helical" evidence="7">
    <location>
        <begin position="410"/>
        <end position="430"/>
    </location>
</feature>
<comment type="subcellular location">
    <subcellularLocation>
        <location evidence="1">Cell membrane</location>
        <topology evidence="1">Multi-pass membrane protein</topology>
    </subcellularLocation>
</comment>
<reference evidence="8" key="1">
    <citation type="submission" date="2021-05" db="EMBL/GenBank/DDBJ databases">
        <title>Novel Bacillus species.</title>
        <authorList>
            <person name="Liu G."/>
        </authorList>
    </citation>
    <scope>NUCLEOTIDE SEQUENCE</scope>
    <source>
        <strain evidence="8">FJAT-50051</strain>
    </source>
</reference>
<dbReference type="InterPro" id="IPR050833">
    <property type="entry name" value="Poly_Biosynth_Transport"/>
</dbReference>
<keyword evidence="4 7" id="KW-0812">Transmembrane</keyword>
<comment type="caution">
    <text evidence="8">The sequence shown here is derived from an EMBL/GenBank/DDBJ whole genome shotgun (WGS) entry which is preliminary data.</text>
</comment>
<evidence type="ECO:0000256" key="6">
    <source>
        <dbReference type="ARBA" id="ARBA00023136"/>
    </source>
</evidence>
<dbReference type="PANTHER" id="PTHR30250:SF10">
    <property type="entry name" value="LIPOPOLYSACCHARIDE BIOSYNTHESIS PROTEIN WZXC"/>
    <property type="match status" value="1"/>
</dbReference>
<feature type="transmembrane region" description="Helical" evidence="7">
    <location>
        <begin position="470"/>
        <end position="488"/>
    </location>
</feature>
<dbReference type="GO" id="GO:0005886">
    <property type="term" value="C:plasma membrane"/>
    <property type="evidence" value="ECO:0007669"/>
    <property type="project" value="UniProtKB-SubCell"/>
</dbReference>
<evidence type="ECO:0000313" key="8">
    <source>
        <dbReference type="EMBL" id="MBS4184546.1"/>
    </source>
</evidence>